<organism evidence="1 2">
    <name type="scientific">Aristolochia fimbriata</name>
    <name type="common">White veined hardy Dutchman's pipe vine</name>
    <dbReference type="NCBI Taxonomy" id="158543"/>
    <lineage>
        <taxon>Eukaryota</taxon>
        <taxon>Viridiplantae</taxon>
        <taxon>Streptophyta</taxon>
        <taxon>Embryophyta</taxon>
        <taxon>Tracheophyta</taxon>
        <taxon>Spermatophyta</taxon>
        <taxon>Magnoliopsida</taxon>
        <taxon>Magnoliidae</taxon>
        <taxon>Piperales</taxon>
        <taxon>Aristolochiaceae</taxon>
        <taxon>Aristolochia</taxon>
    </lineage>
</organism>
<proteinExistence type="predicted"/>
<dbReference type="AlphaFoldDB" id="A0AAV7E189"/>
<evidence type="ECO:0000313" key="1">
    <source>
        <dbReference type="EMBL" id="KAG9442640.1"/>
    </source>
</evidence>
<sequence>MEDQKATEIRPTRRLYLNGVRRTHARAQPPEYSLVGAGSLSRAAFNCSSSKCNPRMKQPKKTQNRFSSGCVCVSYPINSFLPPLRLLPRVKVENSEILPVKIENAWHSMAPRFQLLQSQASLSY</sequence>
<dbReference type="EMBL" id="JAINDJ010000007">
    <property type="protein sequence ID" value="KAG9442640.1"/>
    <property type="molecule type" value="Genomic_DNA"/>
</dbReference>
<evidence type="ECO:0000313" key="2">
    <source>
        <dbReference type="Proteomes" id="UP000825729"/>
    </source>
</evidence>
<protein>
    <submittedName>
        <fullName evidence="1">Uncharacterized protein</fullName>
    </submittedName>
</protein>
<accession>A0AAV7E189</accession>
<keyword evidence="2" id="KW-1185">Reference proteome</keyword>
<name>A0AAV7E189_ARIFI</name>
<dbReference type="Proteomes" id="UP000825729">
    <property type="component" value="Unassembled WGS sequence"/>
</dbReference>
<gene>
    <name evidence="1" type="ORF">H6P81_018494</name>
</gene>
<comment type="caution">
    <text evidence="1">The sequence shown here is derived from an EMBL/GenBank/DDBJ whole genome shotgun (WGS) entry which is preliminary data.</text>
</comment>
<reference evidence="1 2" key="1">
    <citation type="submission" date="2021-07" db="EMBL/GenBank/DDBJ databases">
        <title>The Aristolochia fimbriata genome: insights into angiosperm evolution, floral development and chemical biosynthesis.</title>
        <authorList>
            <person name="Jiao Y."/>
        </authorList>
    </citation>
    <scope>NUCLEOTIDE SEQUENCE [LARGE SCALE GENOMIC DNA]</scope>
    <source>
        <strain evidence="1">IBCAS-2021</strain>
        <tissue evidence="1">Leaf</tissue>
    </source>
</reference>